<evidence type="ECO:0000256" key="1">
    <source>
        <dbReference type="SAM" id="SignalP"/>
    </source>
</evidence>
<feature type="chain" id="PRO_5034438996" description="Secreted protein" evidence="1">
    <location>
        <begin position="19"/>
        <end position="104"/>
    </location>
</feature>
<accession>A0A8H3UUB0</accession>
<evidence type="ECO:0000313" key="2">
    <source>
        <dbReference type="EMBL" id="KAE9976475.1"/>
    </source>
</evidence>
<name>A0A8H3UUB0_VENIN</name>
<proteinExistence type="predicted"/>
<reference evidence="2 3" key="1">
    <citation type="submission" date="2018-12" db="EMBL/GenBank/DDBJ databases">
        <title>Venturia inaequalis Genome Resource.</title>
        <authorList>
            <person name="Lichtner F.J."/>
        </authorList>
    </citation>
    <scope>NUCLEOTIDE SEQUENCE [LARGE SCALE GENOMIC DNA]</scope>
    <source>
        <strain evidence="2 3">120213</strain>
    </source>
</reference>
<gene>
    <name evidence="2" type="ORF">EG328_002591</name>
</gene>
<evidence type="ECO:0000313" key="3">
    <source>
        <dbReference type="Proteomes" id="UP000447873"/>
    </source>
</evidence>
<evidence type="ECO:0008006" key="4">
    <source>
        <dbReference type="Google" id="ProtNLM"/>
    </source>
</evidence>
<dbReference type="Proteomes" id="UP000447873">
    <property type="component" value="Unassembled WGS sequence"/>
</dbReference>
<organism evidence="2 3">
    <name type="scientific">Venturia inaequalis</name>
    <name type="common">Apple scab fungus</name>
    <dbReference type="NCBI Taxonomy" id="5025"/>
    <lineage>
        <taxon>Eukaryota</taxon>
        <taxon>Fungi</taxon>
        <taxon>Dikarya</taxon>
        <taxon>Ascomycota</taxon>
        <taxon>Pezizomycotina</taxon>
        <taxon>Dothideomycetes</taxon>
        <taxon>Pleosporomycetidae</taxon>
        <taxon>Venturiales</taxon>
        <taxon>Venturiaceae</taxon>
        <taxon>Venturia</taxon>
    </lineage>
</organism>
<dbReference type="EMBL" id="WNWS01000173">
    <property type="protein sequence ID" value="KAE9976475.1"/>
    <property type="molecule type" value="Genomic_DNA"/>
</dbReference>
<sequence>MKFQTLLPAVLFAQSSFAYECCFEITGAQGFFSSAETLKSGGLQVWRPFGDIQPPCEIMIAKVGATCKDWKYSMAQKTCADAKPLIHVGVTSKSKCQNINRRRA</sequence>
<protein>
    <recommendedName>
        <fullName evidence="4">Secreted protein</fullName>
    </recommendedName>
</protein>
<keyword evidence="1" id="KW-0732">Signal</keyword>
<dbReference type="AlphaFoldDB" id="A0A8H3UUB0"/>
<feature type="signal peptide" evidence="1">
    <location>
        <begin position="1"/>
        <end position="18"/>
    </location>
</feature>
<comment type="caution">
    <text evidence="2">The sequence shown here is derived from an EMBL/GenBank/DDBJ whole genome shotgun (WGS) entry which is preliminary data.</text>
</comment>